<dbReference type="PANTHER" id="PTHR14009:SF31">
    <property type="entry name" value="MITOCHONDRIAL PROTON_CALCIUM EXCHANGER PROTEIN"/>
    <property type="match status" value="1"/>
</dbReference>
<keyword evidence="2" id="KW-1185">Reference proteome</keyword>
<evidence type="ECO:0000313" key="2">
    <source>
        <dbReference type="Proteomes" id="UP000694864"/>
    </source>
</evidence>
<dbReference type="GeneID" id="104749337"/>
<sequence length="329" mass="36545">MEDETLRNWAFMSDTIPPPNIWARYDTKTILGMERISWQLRPKPEVGWYRLRRYTLPTYASSLYWLHFEWDEGSKTSGNTASVSIPKTHKGPPGPGASGPSGAAYMSDKGASTSGHCNMTFKGTYGASSSGPCNKTFMSDKVTEAQLRGVMDVSDNHSLHSSLLILSRALRLSGRINADDAVRATLSSIAWDTASLPSEDSVSELRRKLQDEYVQGDEGEEMTIDIVTASKAQEHARGRVPEQQDDLCKLSCALALLASTSLGCRERGELLRLLTDEVEFYYTMVEKATEADEVSYALMEKVDKLMQNFEKELFGEAFQLLARDGLQAI</sequence>
<reference evidence="2" key="1">
    <citation type="journal article" date="2014" name="Nat. Commun.">
        <title>The emerging biofuel crop Camelina sativa retains a highly undifferentiated hexaploid genome structure.</title>
        <authorList>
            <person name="Kagale S."/>
            <person name="Koh C."/>
            <person name="Nixon J."/>
            <person name="Bollina V."/>
            <person name="Clarke W.E."/>
            <person name="Tuteja R."/>
            <person name="Spillane C."/>
            <person name="Robinson S.J."/>
            <person name="Links M.G."/>
            <person name="Clarke C."/>
            <person name="Higgins E.E."/>
            <person name="Huebert T."/>
            <person name="Sharpe A.G."/>
            <person name="Parkin I.A."/>
        </authorList>
    </citation>
    <scope>NUCLEOTIDE SEQUENCE [LARGE SCALE GENOMIC DNA]</scope>
    <source>
        <strain evidence="2">cv. DH55</strain>
    </source>
</reference>
<gene>
    <name evidence="3" type="primary">LOC104749337</name>
</gene>
<dbReference type="Proteomes" id="UP000694864">
    <property type="component" value="Chromosome 16"/>
</dbReference>
<reference evidence="3" key="2">
    <citation type="submission" date="2025-08" db="UniProtKB">
        <authorList>
            <consortium name="RefSeq"/>
        </authorList>
    </citation>
    <scope>IDENTIFICATION</scope>
    <source>
        <tissue evidence="3">Leaf</tissue>
    </source>
</reference>
<accession>A0ABM0WCU5</accession>
<dbReference type="RefSeq" id="XP_010469240.1">
    <property type="nucleotide sequence ID" value="XM_010470938.2"/>
</dbReference>
<organism evidence="2 3">
    <name type="scientific">Camelina sativa</name>
    <name type="common">False flax</name>
    <name type="synonym">Myagrum sativum</name>
    <dbReference type="NCBI Taxonomy" id="90675"/>
    <lineage>
        <taxon>Eukaryota</taxon>
        <taxon>Viridiplantae</taxon>
        <taxon>Streptophyta</taxon>
        <taxon>Embryophyta</taxon>
        <taxon>Tracheophyta</taxon>
        <taxon>Spermatophyta</taxon>
        <taxon>Magnoliopsida</taxon>
        <taxon>eudicotyledons</taxon>
        <taxon>Gunneridae</taxon>
        <taxon>Pentapetalae</taxon>
        <taxon>rosids</taxon>
        <taxon>malvids</taxon>
        <taxon>Brassicales</taxon>
        <taxon>Brassicaceae</taxon>
        <taxon>Camelineae</taxon>
        <taxon>Camelina</taxon>
    </lineage>
</organism>
<dbReference type="InterPro" id="IPR044202">
    <property type="entry name" value="LETM1/MDM38-like"/>
</dbReference>
<protein>
    <submittedName>
        <fullName evidence="3">Uncharacterized protein LOC104749337</fullName>
    </submittedName>
</protein>
<name>A0ABM0WCU5_CAMSA</name>
<dbReference type="PANTHER" id="PTHR14009">
    <property type="entry name" value="LEUCINE ZIPPER-EF-HAND CONTAINING TRANSMEMBRANE PROTEIN"/>
    <property type="match status" value="1"/>
</dbReference>
<evidence type="ECO:0000313" key="3">
    <source>
        <dbReference type="RefSeq" id="XP_010469240.1"/>
    </source>
</evidence>
<proteinExistence type="predicted"/>
<evidence type="ECO:0000256" key="1">
    <source>
        <dbReference type="SAM" id="MobiDB-lite"/>
    </source>
</evidence>
<feature type="region of interest" description="Disordered" evidence="1">
    <location>
        <begin position="77"/>
        <end position="109"/>
    </location>
</feature>